<sequence>MADDKLRRHLRRKPKSDKARILAVWDKFTT</sequence>
<reference evidence="1" key="1">
    <citation type="journal article" date="2023" name="Mol. Biol. Evol.">
        <title>Third-Generation Sequencing Reveals the Adaptive Role of the Epigenome in Three Deep-Sea Polychaetes.</title>
        <authorList>
            <person name="Perez M."/>
            <person name="Aroh O."/>
            <person name="Sun Y."/>
            <person name="Lan Y."/>
            <person name="Juniper S.K."/>
            <person name="Young C.R."/>
            <person name="Angers B."/>
            <person name="Qian P.Y."/>
        </authorList>
    </citation>
    <scope>NUCLEOTIDE SEQUENCE</scope>
    <source>
        <strain evidence="1">P08H-3</strain>
    </source>
</reference>
<dbReference type="AlphaFoldDB" id="A0AAD9IWF7"/>
<evidence type="ECO:0000313" key="1">
    <source>
        <dbReference type="EMBL" id="KAK2141813.1"/>
    </source>
</evidence>
<name>A0AAD9IWF7_9ANNE</name>
<keyword evidence="2" id="KW-1185">Reference proteome</keyword>
<protein>
    <submittedName>
        <fullName evidence="1">Uncharacterized protein</fullName>
    </submittedName>
</protein>
<proteinExistence type="predicted"/>
<gene>
    <name evidence="1" type="ORF">LSH36_1036g00042</name>
</gene>
<evidence type="ECO:0000313" key="2">
    <source>
        <dbReference type="Proteomes" id="UP001208570"/>
    </source>
</evidence>
<organism evidence="1 2">
    <name type="scientific">Paralvinella palmiformis</name>
    <dbReference type="NCBI Taxonomy" id="53620"/>
    <lineage>
        <taxon>Eukaryota</taxon>
        <taxon>Metazoa</taxon>
        <taxon>Spiralia</taxon>
        <taxon>Lophotrochozoa</taxon>
        <taxon>Annelida</taxon>
        <taxon>Polychaeta</taxon>
        <taxon>Sedentaria</taxon>
        <taxon>Canalipalpata</taxon>
        <taxon>Terebellida</taxon>
        <taxon>Terebelliformia</taxon>
        <taxon>Alvinellidae</taxon>
        <taxon>Paralvinella</taxon>
    </lineage>
</organism>
<accession>A0AAD9IWF7</accession>
<comment type="caution">
    <text evidence="1">The sequence shown here is derived from an EMBL/GenBank/DDBJ whole genome shotgun (WGS) entry which is preliminary data.</text>
</comment>
<dbReference type="Proteomes" id="UP001208570">
    <property type="component" value="Unassembled WGS sequence"/>
</dbReference>
<dbReference type="EMBL" id="JAODUP010001036">
    <property type="protein sequence ID" value="KAK2141813.1"/>
    <property type="molecule type" value="Genomic_DNA"/>
</dbReference>